<sequence length="153" mass="16993">MQSPPSSQMRAQEAGEQGPAGRAAPARDKWHRQAARCLGWGLHHCPGQPVPMLDNPFSEEFFPNIQSKPPLAQLEAISSHPITFVESDEVSPQPPFLQTKQPQFPQPLLIRLVLQTLHQLCCPSLDTLQPLNVSLVVRGPKLNTAFEVRPHQC</sequence>
<feature type="region of interest" description="Disordered" evidence="1">
    <location>
        <begin position="1"/>
        <end position="29"/>
    </location>
</feature>
<feature type="compositionally biased region" description="Polar residues" evidence="1">
    <location>
        <begin position="1"/>
        <end position="10"/>
    </location>
</feature>
<gene>
    <name evidence="2" type="ORF">QYF61_013765</name>
</gene>
<proteinExistence type="predicted"/>
<evidence type="ECO:0000313" key="2">
    <source>
        <dbReference type="EMBL" id="KAK4830836.1"/>
    </source>
</evidence>
<protein>
    <submittedName>
        <fullName evidence="2">Uncharacterized protein</fullName>
    </submittedName>
</protein>
<reference evidence="2 3" key="1">
    <citation type="journal article" date="2023" name="J. Hered.">
        <title>Chromosome-level genome of the wood stork (Mycteria americana) provides insight into avian chromosome evolution.</title>
        <authorList>
            <person name="Flamio R. Jr."/>
            <person name="Ramstad K.M."/>
        </authorList>
    </citation>
    <scope>NUCLEOTIDE SEQUENCE [LARGE SCALE GENOMIC DNA]</scope>
    <source>
        <strain evidence="2">JAX WOST 10</strain>
    </source>
</reference>
<dbReference type="Proteomes" id="UP001333110">
    <property type="component" value="Unassembled WGS sequence"/>
</dbReference>
<evidence type="ECO:0000313" key="3">
    <source>
        <dbReference type="Proteomes" id="UP001333110"/>
    </source>
</evidence>
<comment type="caution">
    <text evidence="2">The sequence shown here is derived from an EMBL/GenBank/DDBJ whole genome shotgun (WGS) entry which is preliminary data.</text>
</comment>
<name>A0AAN7SI35_MYCAM</name>
<accession>A0AAN7SI35</accession>
<organism evidence="2 3">
    <name type="scientific">Mycteria americana</name>
    <name type="common">Wood stork</name>
    <dbReference type="NCBI Taxonomy" id="33587"/>
    <lineage>
        <taxon>Eukaryota</taxon>
        <taxon>Metazoa</taxon>
        <taxon>Chordata</taxon>
        <taxon>Craniata</taxon>
        <taxon>Vertebrata</taxon>
        <taxon>Euteleostomi</taxon>
        <taxon>Archelosauria</taxon>
        <taxon>Archosauria</taxon>
        <taxon>Dinosauria</taxon>
        <taxon>Saurischia</taxon>
        <taxon>Theropoda</taxon>
        <taxon>Coelurosauria</taxon>
        <taxon>Aves</taxon>
        <taxon>Neognathae</taxon>
        <taxon>Neoaves</taxon>
        <taxon>Aequornithes</taxon>
        <taxon>Ciconiiformes</taxon>
        <taxon>Ciconiidae</taxon>
        <taxon>Mycteria</taxon>
    </lineage>
</organism>
<keyword evidence="3" id="KW-1185">Reference proteome</keyword>
<evidence type="ECO:0000256" key="1">
    <source>
        <dbReference type="SAM" id="MobiDB-lite"/>
    </source>
</evidence>
<dbReference type="EMBL" id="JAUNZN010000001">
    <property type="protein sequence ID" value="KAK4830836.1"/>
    <property type="molecule type" value="Genomic_DNA"/>
</dbReference>
<dbReference type="AlphaFoldDB" id="A0AAN7SI35"/>